<organism evidence="4 5">
    <name type="scientific">Amphritea japonica ATCC BAA-1530</name>
    <dbReference type="NCBI Taxonomy" id="1278309"/>
    <lineage>
        <taxon>Bacteria</taxon>
        <taxon>Pseudomonadati</taxon>
        <taxon>Pseudomonadota</taxon>
        <taxon>Gammaproteobacteria</taxon>
        <taxon>Oceanospirillales</taxon>
        <taxon>Oceanospirillaceae</taxon>
        <taxon>Amphritea</taxon>
    </lineage>
</organism>
<dbReference type="Proteomes" id="UP000595663">
    <property type="component" value="Chromosome"/>
</dbReference>
<keyword evidence="5" id="KW-1185">Reference proteome</keyword>
<name>A0A7R6PK94_9GAMM</name>
<dbReference type="RefSeq" id="WP_019621509.1">
    <property type="nucleotide sequence ID" value="NZ_AP014545.1"/>
</dbReference>
<feature type="signal peptide" evidence="2">
    <location>
        <begin position="1"/>
        <end position="18"/>
    </location>
</feature>
<comment type="similarity">
    <text evidence="1">Belongs to the metallo-beta-lactamase superfamily. Class-B beta-lactamase family.</text>
</comment>
<evidence type="ECO:0000256" key="2">
    <source>
        <dbReference type="SAM" id="SignalP"/>
    </source>
</evidence>
<dbReference type="InterPro" id="IPR030811">
    <property type="entry name" value="SoxH-rel_PQQ_1"/>
</dbReference>
<dbReference type="Pfam" id="PF00753">
    <property type="entry name" value="Lactamase_B"/>
    <property type="match status" value="1"/>
</dbReference>
<dbReference type="AlphaFoldDB" id="A0A7R6PK94"/>
<dbReference type="OrthoDB" id="9769598at2"/>
<dbReference type="PANTHER" id="PTHR42951">
    <property type="entry name" value="METALLO-BETA-LACTAMASE DOMAIN-CONTAINING"/>
    <property type="match status" value="1"/>
</dbReference>
<evidence type="ECO:0000259" key="3">
    <source>
        <dbReference type="SMART" id="SM00849"/>
    </source>
</evidence>
<dbReference type="SMART" id="SM00849">
    <property type="entry name" value="Lactamase_B"/>
    <property type="match status" value="1"/>
</dbReference>
<dbReference type="EMBL" id="AP014545">
    <property type="protein sequence ID" value="BBB25910.1"/>
    <property type="molecule type" value="Genomic_DNA"/>
</dbReference>
<protein>
    <submittedName>
        <fullName evidence="4">Beta-lactamase domain-containing protein</fullName>
    </submittedName>
</protein>
<dbReference type="InterPro" id="IPR001279">
    <property type="entry name" value="Metallo-B-lactamas"/>
</dbReference>
<proteinExistence type="inferred from homology"/>
<reference evidence="4 5" key="1">
    <citation type="journal article" date="2008" name="Int. J. Syst. Evol. Microbiol.">
        <title>Amphritea japonica sp. nov. and Amphritea balenae sp. nov., isolated from the sediment adjacent to sperm whale carcasses off Kagoshima, Japan.</title>
        <authorList>
            <person name="Miyazaki M."/>
            <person name="Nogi Y."/>
            <person name="Fujiwara Y."/>
            <person name="Kawato M."/>
            <person name="Nagahama T."/>
            <person name="Kubokawa K."/>
            <person name="Horikoshi K."/>
        </authorList>
    </citation>
    <scope>NUCLEOTIDE SEQUENCE [LARGE SCALE GENOMIC DNA]</scope>
    <source>
        <strain evidence="4 5">ATCC BAA-1530</strain>
    </source>
</reference>
<evidence type="ECO:0000313" key="5">
    <source>
        <dbReference type="Proteomes" id="UP000595663"/>
    </source>
</evidence>
<gene>
    <name evidence="4" type="ORF">AMJAP_1315</name>
</gene>
<feature type="domain" description="Metallo-beta-lactamase" evidence="3">
    <location>
        <begin position="52"/>
        <end position="233"/>
    </location>
</feature>
<sequence length="306" mass="34187">MKSLLAVFLLVLCSSVYSAPLEYNLTAQEIASGTWVVEGKQEDFSRANGGNIVNTAFVVTGDGVVLIDTGPSLRYGTELRQLIGSVTDQPIRFVLNTHHHPDHFLGNQAFKDSSIYALPDTGKLIAQQGNAFAENMYRMVGDWMRSTEVHLPDKPLTMSRLVLGEHRFRFLSMTGHAGADLVVLDETTGVLFAADIVFYQRALTTPHTPDLKQWIADLTQLEQLNFQWLVPGHGPVSEGTVAIVQMRDYLTWLDKRLSQAAEQGLSMNEVIELPLDSRFAGLAVARKEYIRSVAHLYERYENAMFQ</sequence>
<dbReference type="InterPro" id="IPR036866">
    <property type="entry name" value="RibonucZ/Hydroxyglut_hydro"/>
</dbReference>
<dbReference type="PANTHER" id="PTHR42951:SF4">
    <property type="entry name" value="ACYL-COENZYME A THIOESTERASE MBLAC2"/>
    <property type="match status" value="1"/>
</dbReference>
<dbReference type="GO" id="GO:0017001">
    <property type="term" value="P:antibiotic catabolic process"/>
    <property type="evidence" value="ECO:0007669"/>
    <property type="project" value="UniProtKB-ARBA"/>
</dbReference>
<dbReference type="InterPro" id="IPR050855">
    <property type="entry name" value="NDM-1-like"/>
</dbReference>
<dbReference type="CDD" id="cd16282">
    <property type="entry name" value="metallo-hydrolase-like_MBL-fold"/>
    <property type="match status" value="1"/>
</dbReference>
<dbReference type="KEGG" id="ajp:AMJAP_1315"/>
<dbReference type="Gene3D" id="3.60.15.10">
    <property type="entry name" value="Ribonuclease Z/Hydroxyacylglutathione hydrolase-like"/>
    <property type="match status" value="1"/>
</dbReference>
<evidence type="ECO:0000313" key="4">
    <source>
        <dbReference type="EMBL" id="BBB25910.1"/>
    </source>
</evidence>
<dbReference type="SUPFAM" id="SSF56281">
    <property type="entry name" value="Metallo-hydrolase/oxidoreductase"/>
    <property type="match status" value="1"/>
</dbReference>
<dbReference type="NCBIfam" id="TIGR04558">
    <property type="entry name" value="SoxH_rel_PQQ_1"/>
    <property type="match status" value="1"/>
</dbReference>
<keyword evidence="2" id="KW-0732">Signal</keyword>
<feature type="chain" id="PRO_5032656475" evidence="2">
    <location>
        <begin position="19"/>
        <end position="306"/>
    </location>
</feature>
<accession>A0A7R6PK94</accession>
<evidence type="ECO:0000256" key="1">
    <source>
        <dbReference type="ARBA" id="ARBA00005250"/>
    </source>
</evidence>